<dbReference type="InterPro" id="IPR050138">
    <property type="entry name" value="DHOase/Allantoinase_Hydrolase"/>
</dbReference>
<organism evidence="12 13">
    <name type="scientific">Lithohypha guttulata</name>
    <dbReference type="NCBI Taxonomy" id="1690604"/>
    <lineage>
        <taxon>Eukaryota</taxon>
        <taxon>Fungi</taxon>
        <taxon>Dikarya</taxon>
        <taxon>Ascomycota</taxon>
        <taxon>Pezizomycotina</taxon>
        <taxon>Eurotiomycetes</taxon>
        <taxon>Chaetothyriomycetidae</taxon>
        <taxon>Chaetothyriales</taxon>
        <taxon>Trichomeriaceae</taxon>
        <taxon>Lithohypha</taxon>
    </lineage>
</organism>
<comment type="similarity">
    <text evidence="3">Belongs to the metallo-dependent hydrolases superfamily. Allantoinase family.</text>
</comment>
<gene>
    <name evidence="12" type="primary">DAL1</name>
    <name evidence="12" type="ORF">LTR24_005143</name>
</gene>
<dbReference type="PROSITE" id="PS01137">
    <property type="entry name" value="TATD_1"/>
    <property type="match status" value="1"/>
</dbReference>
<evidence type="ECO:0000256" key="4">
    <source>
        <dbReference type="ARBA" id="ARBA00011881"/>
    </source>
</evidence>
<dbReference type="PANTHER" id="PTHR43668">
    <property type="entry name" value="ALLANTOINASE"/>
    <property type="match status" value="1"/>
</dbReference>
<accession>A0ABR0K9Z4</accession>
<comment type="cofactor">
    <cofactor evidence="1">
        <name>Zn(2+)</name>
        <dbReference type="ChEBI" id="CHEBI:29105"/>
    </cofactor>
</comment>
<feature type="region of interest" description="Disordered" evidence="9">
    <location>
        <begin position="423"/>
        <end position="454"/>
    </location>
</feature>
<keyword evidence="8" id="KW-0862">Zinc</keyword>
<evidence type="ECO:0000259" key="11">
    <source>
        <dbReference type="Pfam" id="PF07969"/>
    </source>
</evidence>
<dbReference type="PROSITE" id="PS00482">
    <property type="entry name" value="DIHYDROOROTASE_1"/>
    <property type="match status" value="1"/>
</dbReference>
<dbReference type="NCBIfam" id="TIGR03178">
    <property type="entry name" value="allantoinase"/>
    <property type="match status" value="1"/>
</dbReference>
<evidence type="ECO:0000313" key="13">
    <source>
        <dbReference type="Proteomes" id="UP001345013"/>
    </source>
</evidence>
<feature type="domain" description="Amidohydrolase 3" evidence="11">
    <location>
        <begin position="459"/>
        <end position="536"/>
    </location>
</feature>
<dbReference type="EC" id="3.5.2.5" evidence="5"/>
<feature type="compositionally biased region" description="Low complexity" evidence="9">
    <location>
        <begin position="439"/>
        <end position="454"/>
    </location>
</feature>
<dbReference type="InterPro" id="IPR018228">
    <property type="entry name" value="DNase_TatD-rel_CS"/>
</dbReference>
<evidence type="ECO:0000256" key="8">
    <source>
        <dbReference type="ARBA" id="ARBA00022833"/>
    </source>
</evidence>
<protein>
    <recommendedName>
        <fullName evidence="5">allantoinase</fullName>
        <ecNumber evidence="5">3.5.2.5</ecNumber>
    </recommendedName>
</protein>
<evidence type="ECO:0000256" key="1">
    <source>
        <dbReference type="ARBA" id="ARBA00001947"/>
    </source>
</evidence>
<comment type="caution">
    <text evidence="12">The sequence shown here is derived from an EMBL/GenBank/DDBJ whole genome shotgun (WGS) entry which is preliminary data.</text>
</comment>
<dbReference type="InterPro" id="IPR032466">
    <property type="entry name" value="Metal_Hydrolase"/>
</dbReference>
<evidence type="ECO:0000256" key="7">
    <source>
        <dbReference type="ARBA" id="ARBA00022801"/>
    </source>
</evidence>
<dbReference type="InterPro" id="IPR006680">
    <property type="entry name" value="Amidohydro-rel"/>
</dbReference>
<dbReference type="InterPro" id="IPR013108">
    <property type="entry name" value="Amidohydro_3"/>
</dbReference>
<evidence type="ECO:0000256" key="5">
    <source>
        <dbReference type="ARBA" id="ARBA00012863"/>
    </source>
</evidence>
<dbReference type="InterPro" id="IPR017593">
    <property type="entry name" value="Allantoinase"/>
</dbReference>
<comment type="subunit">
    <text evidence="4">Homotetramer.</text>
</comment>
<evidence type="ECO:0000313" key="12">
    <source>
        <dbReference type="EMBL" id="KAK5092564.1"/>
    </source>
</evidence>
<dbReference type="SUPFAM" id="SSF51556">
    <property type="entry name" value="Metallo-dependent hydrolases"/>
    <property type="match status" value="1"/>
</dbReference>
<dbReference type="Pfam" id="PF01979">
    <property type="entry name" value="Amidohydro_1"/>
    <property type="match status" value="1"/>
</dbReference>
<dbReference type="Pfam" id="PF07969">
    <property type="entry name" value="Amidohydro_3"/>
    <property type="match status" value="1"/>
</dbReference>
<reference evidence="12 13" key="1">
    <citation type="submission" date="2023-08" db="EMBL/GenBank/DDBJ databases">
        <title>Black Yeasts Isolated from many extreme environments.</title>
        <authorList>
            <person name="Coleine C."/>
            <person name="Stajich J.E."/>
            <person name="Selbmann L."/>
        </authorList>
    </citation>
    <scope>NUCLEOTIDE SEQUENCE [LARGE SCALE GENOMIC DNA]</scope>
    <source>
        <strain evidence="12 13">CCFEE 5885</strain>
    </source>
</reference>
<keyword evidence="13" id="KW-1185">Reference proteome</keyword>
<dbReference type="Gene3D" id="3.20.20.140">
    <property type="entry name" value="Metal-dependent hydrolases"/>
    <property type="match status" value="1"/>
</dbReference>
<dbReference type="Proteomes" id="UP001345013">
    <property type="component" value="Unassembled WGS sequence"/>
</dbReference>
<evidence type="ECO:0000256" key="3">
    <source>
        <dbReference type="ARBA" id="ARBA00010368"/>
    </source>
</evidence>
<dbReference type="EMBL" id="JAVRRG010000056">
    <property type="protein sequence ID" value="KAK5092564.1"/>
    <property type="molecule type" value="Genomic_DNA"/>
</dbReference>
<feature type="domain" description="Amidohydrolase-related" evidence="10">
    <location>
        <begin position="85"/>
        <end position="218"/>
    </location>
</feature>
<dbReference type="InterPro" id="IPR011059">
    <property type="entry name" value="Metal-dep_hydrolase_composite"/>
</dbReference>
<sequence length="582" mass="62367">MNGNTDALHPYPTPPRSPFNGTIDANNASPISVIASSRVVKAGLLAAGTIVISNETGKITAVFDSVLPPSEFPEGTPYRDYSPHVILPGLVDAHVHLNEPGRTEWEGFYTGTQAAAFGGVTTVIDMPLNAIPPTTTVANLHTKIQAAQGKCWVDVGFYGGIIPGNASELRALVREGVRGFKGFLIESGVEEFPAVSSSDIEKVFAELADEPTTVMFHAEMLPPITDSVGDDVQTSLPPLAPHGPLNAYQTFLQSRPPAFETYAIEEILSLAHLAPNLPLHIVHLSAMEGIPLLRKARSQGINITAETCPHYLSLAAEQVLDGDTRHKCCPPIRNQSNQDRLWSELLDHANEGVIKTVVSDHSPCTPDLKLLPSHVPGHCAPATGTVKDLMLDQATGDFFSAWGGISSVGLGLPILWTEMSRRGLTDSPSQMNGLPTPPADTDASSPTPTPPTATSAKALTTLAQWCCTNTASQVGLSHTKGSIAPTLDADFCIFDDSALWTVEPSTMLFSNKCSPYQGKTMRGMVRETWVRGRVVYSKAAESENGGFVGGKPAGMLLLEPRTKELKKVRSWFSKWIGQAFGY</sequence>
<evidence type="ECO:0000256" key="9">
    <source>
        <dbReference type="SAM" id="MobiDB-lite"/>
    </source>
</evidence>
<dbReference type="GO" id="GO:0004038">
    <property type="term" value="F:allantoinase activity"/>
    <property type="evidence" value="ECO:0007669"/>
    <property type="project" value="UniProtKB-EC"/>
</dbReference>
<dbReference type="PANTHER" id="PTHR43668:SF2">
    <property type="entry name" value="ALLANTOINASE"/>
    <property type="match status" value="1"/>
</dbReference>
<dbReference type="SUPFAM" id="SSF51338">
    <property type="entry name" value="Composite domain of metallo-dependent hydrolases"/>
    <property type="match status" value="1"/>
</dbReference>
<evidence type="ECO:0000256" key="6">
    <source>
        <dbReference type="ARBA" id="ARBA00022723"/>
    </source>
</evidence>
<comment type="pathway">
    <text evidence="2">Nitrogen metabolism; (S)-allantoin degradation; allantoate from (S)-allantoin: step 1/1.</text>
</comment>
<keyword evidence="6" id="KW-0479">Metal-binding</keyword>
<keyword evidence="7 12" id="KW-0378">Hydrolase</keyword>
<name>A0ABR0K9Z4_9EURO</name>
<proteinExistence type="inferred from homology"/>
<evidence type="ECO:0000259" key="10">
    <source>
        <dbReference type="Pfam" id="PF01979"/>
    </source>
</evidence>
<evidence type="ECO:0000256" key="2">
    <source>
        <dbReference type="ARBA" id="ARBA00004968"/>
    </source>
</evidence>
<dbReference type="InterPro" id="IPR002195">
    <property type="entry name" value="Dihydroorotase_CS"/>
</dbReference>